<protein>
    <submittedName>
        <fullName evidence="5">NADPH-dependent FMN reductase</fullName>
    </submittedName>
</protein>
<dbReference type="Pfam" id="PF03358">
    <property type="entry name" value="FMN_red"/>
    <property type="match status" value="1"/>
</dbReference>
<sequence>MKIVAINGSPKGEASNTNVMVSAFLKGARTAGAETVNIFLAQKEIQHCRGCHSCWLNHPGQCVIEDDMMEVLSLVGGARVIVLATPVYFENISGMLKVFMDRLTMTGNPHSQKASREKSEPSKPVETTTPKFVMIANCGYPDQTEFQVISHWIQRVALKTHTDLIGEIYAPQGKFLTDPPEELRPALSNYLQLLEKAGNEIATHLKLSDSTNKQLEQSFIANNTVFKKESQ</sequence>
<dbReference type="PANTHER" id="PTHR43278">
    <property type="entry name" value="NAD(P)H-DEPENDENT FMN-CONTAINING OXIDOREDUCTASE YWQN-RELATED"/>
    <property type="match status" value="1"/>
</dbReference>
<evidence type="ECO:0000259" key="4">
    <source>
        <dbReference type="Pfam" id="PF03358"/>
    </source>
</evidence>
<dbReference type="PANTHER" id="PTHR43278:SF2">
    <property type="entry name" value="IRON-SULFUR FLAVOPROTEIN"/>
    <property type="match status" value="1"/>
</dbReference>
<dbReference type="InterPro" id="IPR051796">
    <property type="entry name" value="ISF_SsuE-like"/>
</dbReference>
<gene>
    <name evidence="5" type="ordered locus">Desru_2749</name>
</gene>
<feature type="compositionally biased region" description="Basic and acidic residues" evidence="3">
    <location>
        <begin position="114"/>
        <end position="123"/>
    </location>
</feature>
<keyword evidence="2" id="KW-0288">FMN</keyword>
<dbReference type="Gene3D" id="3.40.50.360">
    <property type="match status" value="1"/>
</dbReference>
<evidence type="ECO:0000256" key="1">
    <source>
        <dbReference type="ARBA" id="ARBA00022630"/>
    </source>
</evidence>
<dbReference type="SUPFAM" id="SSF52218">
    <property type="entry name" value="Flavoproteins"/>
    <property type="match status" value="1"/>
</dbReference>
<dbReference type="GO" id="GO:0016491">
    <property type="term" value="F:oxidoreductase activity"/>
    <property type="evidence" value="ECO:0007669"/>
    <property type="project" value="InterPro"/>
</dbReference>
<dbReference type="InterPro" id="IPR005025">
    <property type="entry name" value="FMN_Rdtase-like_dom"/>
</dbReference>
<dbReference type="EMBL" id="CP002780">
    <property type="protein sequence ID" value="AEG60972.1"/>
    <property type="molecule type" value="Genomic_DNA"/>
</dbReference>
<accession>F6DRD7</accession>
<evidence type="ECO:0000256" key="2">
    <source>
        <dbReference type="ARBA" id="ARBA00022643"/>
    </source>
</evidence>
<proteinExistence type="predicted"/>
<dbReference type="HOGENOM" id="CLU_050993_4_0_9"/>
<evidence type="ECO:0000313" key="6">
    <source>
        <dbReference type="Proteomes" id="UP000009234"/>
    </source>
</evidence>
<dbReference type="InterPro" id="IPR029039">
    <property type="entry name" value="Flavoprotein-like_sf"/>
</dbReference>
<evidence type="ECO:0000256" key="3">
    <source>
        <dbReference type="SAM" id="MobiDB-lite"/>
    </source>
</evidence>
<evidence type="ECO:0000313" key="5">
    <source>
        <dbReference type="EMBL" id="AEG60972.1"/>
    </source>
</evidence>
<dbReference type="Proteomes" id="UP000009234">
    <property type="component" value="Chromosome"/>
</dbReference>
<dbReference type="OrthoDB" id="9805976at2"/>
<dbReference type="KEGG" id="dru:Desru_2749"/>
<dbReference type="STRING" id="696281.Desru_2749"/>
<reference evidence="6" key="1">
    <citation type="submission" date="2011-05" db="EMBL/GenBank/DDBJ databases">
        <title>Complete sequence of Desulfotomaculum ruminis DSM 2154.</title>
        <authorList>
            <person name="Lucas S."/>
            <person name="Copeland A."/>
            <person name="Lapidus A."/>
            <person name="Cheng J.-F."/>
            <person name="Goodwin L."/>
            <person name="Pitluck S."/>
            <person name="Lu M."/>
            <person name="Detter J.C."/>
            <person name="Han C."/>
            <person name="Tapia R."/>
            <person name="Land M."/>
            <person name="Hauser L."/>
            <person name="Kyrpides N."/>
            <person name="Ivanova N."/>
            <person name="Mikhailova N."/>
            <person name="Pagani I."/>
            <person name="Stams A.J.M."/>
            <person name="Plugge C.M."/>
            <person name="Muyzer G."/>
            <person name="Kuever J."/>
            <person name="Parshina S.N."/>
            <person name="Ivanova A.E."/>
            <person name="Nazina T.N."/>
            <person name="Brambilla E."/>
            <person name="Spring S."/>
            <person name="Klenk H.-P."/>
            <person name="Woyke T."/>
        </authorList>
    </citation>
    <scope>NUCLEOTIDE SEQUENCE [LARGE SCALE GENOMIC DNA]</scope>
    <source>
        <strain evidence="6">ATCC 23193 / DSM 2154 / NCIB 8452 / DL</strain>
    </source>
</reference>
<name>F6DRD7_DESRL</name>
<organism evidence="5 6">
    <name type="scientific">Desulforamulus ruminis (strain ATCC 23193 / DSM 2154 / NCIMB 8452 / DL)</name>
    <name type="common">Desulfotomaculum ruminis</name>
    <dbReference type="NCBI Taxonomy" id="696281"/>
    <lineage>
        <taxon>Bacteria</taxon>
        <taxon>Bacillati</taxon>
        <taxon>Bacillota</taxon>
        <taxon>Clostridia</taxon>
        <taxon>Eubacteriales</taxon>
        <taxon>Peptococcaceae</taxon>
        <taxon>Desulforamulus</taxon>
    </lineage>
</organism>
<keyword evidence="6" id="KW-1185">Reference proteome</keyword>
<keyword evidence="1" id="KW-0285">Flavoprotein</keyword>
<feature type="domain" description="NADPH-dependent FMN reductase-like" evidence="4">
    <location>
        <begin position="1"/>
        <end position="110"/>
    </location>
</feature>
<dbReference type="AlphaFoldDB" id="F6DRD7"/>
<dbReference type="eggNOG" id="COG0655">
    <property type="taxonomic scope" value="Bacteria"/>
</dbReference>
<feature type="region of interest" description="Disordered" evidence="3">
    <location>
        <begin position="107"/>
        <end position="126"/>
    </location>
</feature>
<reference evidence="5 6" key="2">
    <citation type="journal article" date="2012" name="Stand. Genomic Sci.">
        <title>Complete genome sequence of the sulfate-reducing firmicute Desulfotomaculum ruminis type strain (DL(T)).</title>
        <authorList>
            <person name="Spring S."/>
            <person name="Visser M."/>
            <person name="Lu M."/>
            <person name="Copeland A."/>
            <person name="Lapidus A."/>
            <person name="Lucas S."/>
            <person name="Cheng J.F."/>
            <person name="Han C."/>
            <person name="Tapia R."/>
            <person name="Goodwin L.A."/>
            <person name="Pitluck S."/>
            <person name="Ivanova N."/>
            <person name="Land M."/>
            <person name="Hauser L."/>
            <person name="Larimer F."/>
            <person name="Rohde M."/>
            <person name="Goker M."/>
            <person name="Detter J.C."/>
            <person name="Kyrpides N.C."/>
            <person name="Woyke T."/>
            <person name="Schaap P.J."/>
            <person name="Plugge C.M."/>
            <person name="Muyzer G."/>
            <person name="Kuever J."/>
            <person name="Pereira I.A."/>
            <person name="Parshina S.N."/>
            <person name="Bernier-Latmani R."/>
            <person name="Stams A.J."/>
            <person name="Klenk H.P."/>
        </authorList>
    </citation>
    <scope>NUCLEOTIDE SEQUENCE [LARGE SCALE GENOMIC DNA]</scope>
    <source>
        <strain evidence="6">ATCC 23193 / DSM 2154 / NCIB 8452 / DL</strain>
    </source>
</reference>
<dbReference type="RefSeq" id="WP_013842726.1">
    <property type="nucleotide sequence ID" value="NC_015589.1"/>
</dbReference>